<organism evidence="1 2">
    <name type="scientific">Chaetomium globosum (strain ATCC 6205 / CBS 148.51 / DSM 1962 / NBRC 6347 / NRRL 1970)</name>
    <name type="common">Soil fungus</name>
    <dbReference type="NCBI Taxonomy" id="306901"/>
    <lineage>
        <taxon>Eukaryota</taxon>
        <taxon>Fungi</taxon>
        <taxon>Dikarya</taxon>
        <taxon>Ascomycota</taxon>
        <taxon>Pezizomycotina</taxon>
        <taxon>Sordariomycetes</taxon>
        <taxon>Sordariomycetidae</taxon>
        <taxon>Sordariales</taxon>
        <taxon>Chaetomiaceae</taxon>
        <taxon>Chaetomium</taxon>
    </lineage>
</organism>
<dbReference type="AlphaFoldDB" id="Q2H2B3"/>
<sequence>MHALKNQYNPGGIAAGYDFYSIAGTRVTYVCNIGSASWTCTVNDLTNDHAHTTQVCGWHKSG</sequence>
<evidence type="ECO:0000313" key="2">
    <source>
        <dbReference type="Proteomes" id="UP000001056"/>
    </source>
</evidence>
<reference evidence="2" key="1">
    <citation type="journal article" date="2015" name="Genome Announc.">
        <title>Draft genome sequence of the cellulolytic fungus Chaetomium globosum.</title>
        <authorList>
            <person name="Cuomo C.A."/>
            <person name="Untereiner W.A."/>
            <person name="Ma L.-J."/>
            <person name="Grabherr M."/>
            <person name="Birren B.W."/>
        </authorList>
    </citation>
    <scope>NUCLEOTIDE SEQUENCE [LARGE SCALE GENOMIC DNA]</scope>
    <source>
        <strain evidence="2">ATCC 6205 / CBS 148.51 / DSM 1962 / NBRC 6347 / NRRL 1970</strain>
    </source>
</reference>
<dbReference type="InParanoid" id="Q2H2B3"/>
<dbReference type="HOGENOM" id="CLU_2904009_0_0_1"/>
<accession>Q2H2B3</accession>
<dbReference type="RefSeq" id="XP_001223297.1">
    <property type="nucleotide sequence ID" value="XM_001223296.1"/>
</dbReference>
<dbReference type="GeneID" id="4391941"/>
<proteinExistence type="predicted"/>
<protein>
    <submittedName>
        <fullName evidence="1">Uncharacterized protein</fullName>
    </submittedName>
</protein>
<dbReference type="Proteomes" id="UP000001056">
    <property type="component" value="Unassembled WGS sequence"/>
</dbReference>
<name>Q2H2B3_CHAGB</name>
<dbReference type="EMBL" id="CH408032">
    <property type="protein sequence ID" value="EAQ87464.1"/>
    <property type="molecule type" value="Genomic_DNA"/>
</dbReference>
<dbReference type="STRING" id="306901.Q2H2B3"/>
<keyword evidence="2" id="KW-1185">Reference proteome</keyword>
<dbReference type="VEuPathDB" id="FungiDB:CHGG_04083"/>
<gene>
    <name evidence="1" type="ORF">CHGG_04083</name>
</gene>
<dbReference type="OrthoDB" id="5006988at2759"/>
<evidence type="ECO:0000313" key="1">
    <source>
        <dbReference type="EMBL" id="EAQ87464.1"/>
    </source>
</evidence>